<evidence type="ECO:0000256" key="2">
    <source>
        <dbReference type="SAM" id="MobiDB-lite"/>
    </source>
</evidence>
<dbReference type="GO" id="GO:0016787">
    <property type="term" value="F:hydrolase activity"/>
    <property type="evidence" value="ECO:0007669"/>
    <property type="project" value="UniProtKB-KW"/>
</dbReference>
<dbReference type="Gene3D" id="3.40.50.1820">
    <property type="entry name" value="alpha/beta hydrolase"/>
    <property type="match status" value="1"/>
</dbReference>
<feature type="compositionally biased region" description="Basic residues" evidence="2">
    <location>
        <begin position="1"/>
        <end position="11"/>
    </location>
</feature>
<dbReference type="Proteomes" id="UP000249229">
    <property type="component" value="Unassembled WGS sequence"/>
</dbReference>
<dbReference type="AlphaFoldDB" id="A0A2W5PCB3"/>
<comment type="caution">
    <text evidence="4">The sequence shown here is derived from an EMBL/GenBank/DDBJ whole genome shotgun (WGS) entry which is preliminary data.</text>
</comment>
<organism evidence="4 5">
    <name type="scientific">Sphingomonas taxi</name>
    <dbReference type="NCBI Taxonomy" id="1549858"/>
    <lineage>
        <taxon>Bacteria</taxon>
        <taxon>Pseudomonadati</taxon>
        <taxon>Pseudomonadota</taxon>
        <taxon>Alphaproteobacteria</taxon>
        <taxon>Sphingomonadales</taxon>
        <taxon>Sphingomonadaceae</taxon>
        <taxon>Sphingomonas</taxon>
    </lineage>
</organism>
<gene>
    <name evidence="4" type="ORF">DI544_09080</name>
</gene>
<evidence type="ECO:0000313" key="4">
    <source>
        <dbReference type="EMBL" id="PZQ60535.1"/>
    </source>
</evidence>
<dbReference type="PANTHER" id="PTHR48081:SF6">
    <property type="entry name" value="PEPTIDASE S9 PROLYL OLIGOPEPTIDASE CATALYTIC DOMAIN-CONTAINING PROTEIN"/>
    <property type="match status" value="1"/>
</dbReference>
<dbReference type="InterPro" id="IPR050300">
    <property type="entry name" value="GDXG_lipolytic_enzyme"/>
</dbReference>
<name>A0A2W5PCB3_9SPHN</name>
<sequence length="365" mass="38719">MLPRAWRKHAGGGRAVRAERRRAVRDRDLRHPPRHRSDRCGVPEVTAQPTRRALLGALATAPVVAAFADAQTPADTIALWPGSPPGAPARLPVAKTEQRAKMPGVDDRWLTGIAAPTLTVRRPAQPNGAALLLVPGGGYGFLAWDNEGEEQARWLTARGVTCFILRYRLPGEGWAARSLVPLQDAQRAVRLIRARAADHGVDPGRVAVLGFSAGGHLAGSLATRHAEPTYTPVDAADHLSARPDLAGLVYPVVSLSEPFTHAGSRDNLLGTPSDDSARRHASVERGVDAQTPPVFLAHASDDDLVPIANSLALYQALLAAGRPAELHAFDKGGHGFGVRLPGTTPASAWPQLFAAYATRCGVFPA</sequence>
<dbReference type="PANTHER" id="PTHR48081">
    <property type="entry name" value="AB HYDROLASE SUPERFAMILY PROTEIN C4A8.06C"/>
    <property type="match status" value="1"/>
</dbReference>
<evidence type="ECO:0000256" key="1">
    <source>
        <dbReference type="ARBA" id="ARBA00022801"/>
    </source>
</evidence>
<feature type="compositionally biased region" description="Basic and acidic residues" evidence="2">
    <location>
        <begin position="275"/>
        <end position="285"/>
    </location>
</feature>
<reference evidence="4 5" key="1">
    <citation type="submission" date="2017-08" db="EMBL/GenBank/DDBJ databases">
        <title>Infants hospitalized years apart are colonized by the same room-sourced microbial strains.</title>
        <authorList>
            <person name="Brooks B."/>
            <person name="Olm M.R."/>
            <person name="Firek B.A."/>
            <person name="Baker R."/>
            <person name="Thomas B.C."/>
            <person name="Morowitz M.J."/>
            <person name="Banfield J.F."/>
        </authorList>
    </citation>
    <scope>NUCLEOTIDE SEQUENCE [LARGE SCALE GENOMIC DNA]</scope>
    <source>
        <strain evidence="4">S2_005_001_R1_22</strain>
    </source>
</reference>
<proteinExistence type="predicted"/>
<dbReference type="EMBL" id="QFQI01000005">
    <property type="protein sequence ID" value="PZQ60535.1"/>
    <property type="molecule type" value="Genomic_DNA"/>
</dbReference>
<dbReference type="Pfam" id="PF20434">
    <property type="entry name" value="BD-FAE"/>
    <property type="match status" value="1"/>
</dbReference>
<keyword evidence="1 4" id="KW-0378">Hydrolase</keyword>
<dbReference type="InterPro" id="IPR049492">
    <property type="entry name" value="BD-FAE-like_dom"/>
</dbReference>
<evidence type="ECO:0000259" key="3">
    <source>
        <dbReference type="Pfam" id="PF20434"/>
    </source>
</evidence>
<feature type="domain" description="BD-FAE-like" evidence="3">
    <location>
        <begin position="134"/>
        <end position="317"/>
    </location>
</feature>
<accession>A0A2W5PCB3</accession>
<protein>
    <submittedName>
        <fullName evidence="4">Alpha/beta hydrolase</fullName>
    </submittedName>
</protein>
<dbReference type="InterPro" id="IPR029058">
    <property type="entry name" value="AB_hydrolase_fold"/>
</dbReference>
<feature type="region of interest" description="Disordered" evidence="2">
    <location>
        <begin position="1"/>
        <end position="20"/>
    </location>
</feature>
<evidence type="ECO:0000313" key="5">
    <source>
        <dbReference type="Proteomes" id="UP000249229"/>
    </source>
</evidence>
<feature type="region of interest" description="Disordered" evidence="2">
    <location>
        <begin position="263"/>
        <end position="285"/>
    </location>
</feature>
<dbReference type="SUPFAM" id="SSF53474">
    <property type="entry name" value="alpha/beta-Hydrolases"/>
    <property type="match status" value="1"/>
</dbReference>